<dbReference type="AlphaFoldDB" id="A0A4Y1QC79"/>
<evidence type="ECO:0000313" key="2">
    <source>
        <dbReference type="EMBL" id="BBC44084.1"/>
    </source>
</evidence>
<reference evidence="2" key="1">
    <citation type="journal article" date="2019" name="BMC Plant Biol.">
        <title>Identification of candidate genes responsible for the susceptibility of apple (Malus x domestica Borkh.) to Alternaria blotch.</title>
        <authorList>
            <person name="Moriya S."/>
            <person name="Terakami S."/>
            <person name="Okada K."/>
            <person name="Shimizu T."/>
            <person name="Adachi Y."/>
            <person name="Katayose Y."/>
            <person name="Fujisawa H."/>
            <person name="Wu J."/>
            <person name="Kanamori H."/>
            <person name="Yamamoto T."/>
            <person name="Abe K."/>
        </authorList>
    </citation>
    <scope>NUCLEOTIDE SEQUENCE</scope>
</reference>
<organism evidence="2">
    <name type="scientific">Malus domestica</name>
    <name type="common">Apple</name>
    <name type="synonym">Pyrus malus</name>
    <dbReference type="NCBI Taxonomy" id="3750"/>
    <lineage>
        <taxon>Eukaryota</taxon>
        <taxon>Viridiplantae</taxon>
        <taxon>Streptophyta</taxon>
        <taxon>Embryophyta</taxon>
        <taxon>Tracheophyta</taxon>
        <taxon>Spermatophyta</taxon>
        <taxon>Magnoliopsida</taxon>
        <taxon>eudicotyledons</taxon>
        <taxon>Gunneridae</taxon>
        <taxon>Pentapetalae</taxon>
        <taxon>rosids</taxon>
        <taxon>fabids</taxon>
        <taxon>Rosales</taxon>
        <taxon>Rosaceae</taxon>
        <taxon>Amygdaloideae</taxon>
        <taxon>Maleae</taxon>
        <taxon>Malus</taxon>
    </lineage>
</organism>
<proteinExistence type="predicted"/>
<dbReference type="EMBL" id="LC360748">
    <property type="protein sequence ID" value="BBC44084.1"/>
    <property type="molecule type" value="Genomic_DNA"/>
</dbReference>
<feature type="region of interest" description="Disordered" evidence="1">
    <location>
        <begin position="112"/>
        <end position="137"/>
    </location>
</feature>
<evidence type="ECO:0000256" key="1">
    <source>
        <dbReference type="SAM" id="MobiDB-lite"/>
    </source>
</evidence>
<accession>A0A4Y1QC79</accession>
<protein>
    <submittedName>
        <fullName evidence="2">Uncharacterized protein</fullName>
    </submittedName>
</protein>
<sequence>MARDGNGVDSNQVAYTITVPSSHEVIPSTKRLGWSWDHPEARTSGCKDLRGPPSVVEEKKSGAAPCSDFWWVFLKTPPHSTEGTRIVYPPTSNALSCPLICMVTEDTEGHRKWKGRQSLSQPKTISTIPVSSPVSTDHDQIDHTGLYIRTTDIKIFDLPLLGLPCNPTFQDSKSARILDKICSKKQFHGSLSGHEGACLH</sequence>
<name>A0A4Y1QC79_MALDO</name>
<feature type="compositionally biased region" description="Polar residues" evidence="1">
    <location>
        <begin position="117"/>
        <end position="135"/>
    </location>
</feature>